<evidence type="ECO:0000256" key="4">
    <source>
        <dbReference type="ARBA" id="ARBA00023139"/>
    </source>
</evidence>
<keyword evidence="3" id="KW-0472">Membrane</keyword>
<evidence type="ECO:0000256" key="2">
    <source>
        <dbReference type="ARBA" id="ARBA00022729"/>
    </source>
</evidence>
<keyword evidence="7" id="KW-0813">Transport</keyword>
<keyword evidence="5" id="KW-0449">Lipoprotein</keyword>
<dbReference type="OrthoDB" id="9787283at2"/>
<organism evidence="7 8">
    <name type="scientific">Paenibacillus cellulosilyticus</name>
    <dbReference type="NCBI Taxonomy" id="375489"/>
    <lineage>
        <taxon>Bacteria</taxon>
        <taxon>Bacillati</taxon>
        <taxon>Bacillota</taxon>
        <taxon>Bacilli</taxon>
        <taxon>Bacillales</taxon>
        <taxon>Paenibacillaceae</taxon>
        <taxon>Paenibacillus</taxon>
    </lineage>
</organism>
<reference evidence="7 8" key="1">
    <citation type="submission" date="2018-05" db="EMBL/GenBank/DDBJ databases">
        <title>Genomic Encyclopedia of Type Strains, Phase III (KMG-III): the genomes of soil and plant-associated and newly described type strains.</title>
        <authorList>
            <person name="Whitman W."/>
        </authorList>
    </citation>
    <scope>NUCLEOTIDE SEQUENCE [LARGE SCALE GENOMIC DNA]</scope>
    <source>
        <strain evidence="7 8">CECT 5696</strain>
    </source>
</reference>
<dbReference type="Proteomes" id="UP000246635">
    <property type="component" value="Unassembled WGS sequence"/>
</dbReference>
<dbReference type="InterPro" id="IPR006059">
    <property type="entry name" value="SBP"/>
</dbReference>
<dbReference type="Pfam" id="PF01547">
    <property type="entry name" value="SBP_bac_1"/>
    <property type="match status" value="1"/>
</dbReference>
<name>A0A2V2YY67_9BACL</name>
<gene>
    <name evidence="7" type="ORF">DFQ01_105224</name>
</gene>
<keyword evidence="2 6" id="KW-0732">Signal</keyword>
<evidence type="ECO:0000256" key="5">
    <source>
        <dbReference type="ARBA" id="ARBA00023288"/>
    </source>
</evidence>
<dbReference type="PANTHER" id="PTHR43649:SF33">
    <property type="entry name" value="POLYGALACTURONAN_RHAMNOGALACTURONAN-BINDING PROTEIN YTCQ"/>
    <property type="match status" value="1"/>
</dbReference>
<feature type="signal peptide" evidence="6">
    <location>
        <begin position="1"/>
        <end position="22"/>
    </location>
</feature>
<evidence type="ECO:0000256" key="1">
    <source>
        <dbReference type="ARBA" id="ARBA00022475"/>
    </source>
</evidence>
<protein>
    <submittedName>
        <fullName evidence="7">Multiple sugar transport system substrate-binding protein/putative aldouronate transport system substrate-binding protein</fullName>
    </submittedName>
</protein>
<dbReference type="PANTHER" id="PTHR43649">
    <property type="entry name" value="ARABINOSE-BINDING PROTEIN-RELATED"/>
    <property type="match status" value="1"/>
</dbReference>
<keyword evidence="1" id="KW-1003">Cell membrane</keyword>
<dbReference type="Gene3D" id="3.40.190.10">
    <property type="entry name" value="Periplasmic binding protein-like II"/>
    <property type="match status" value="2"/>
</dbReference>
<evidence type="ECO:0000256" key="6">
    <source>
        <dbReference type="SAM" id="SignalP"/>
    </source>
</evidence>
<feature type="chain" id="PRO_5038632818" evidence="6">
    <location>
        <begin position="23"/>
        <end position="519"/>
    </location>
</feature>
<dbReference type="InterPro" id="IPR050490">
    <property type="entry name" value="Bact_solute-bd_prot1"/>
</dbReference>
<dbReference type="SUPFAM" id="SSF53850">
    <property type="entry name" value="Periplasmic binding protein-like II"/>
    <property type="match status" value="1"/>
</dbReference>
<sequence length="519" mass="57411">MKTWKRLLTTAIMVTLIMSLLAACGKSDSKSTEAASASGEGAAASDEAVELTYLTTGDLVAAPLAKDDRIIAEINKRLGIKLNLKIVPYGANDQVIAAFASGDYPDVVTTSYPTQAVSQWINEGILVPINDYLDEMPTVKQKLENGLQWTAIDGKYYGYLYQVGGEHSNYTITYRQDWLDKLNLQLPTTLDDLYNVLKAFATQDPDGNGKADTYGLTTTKPGAGSRISTFDFAFYAYGLPYADYELDDQGNVIPRFEHPAFKQGIEYLRKLNEEKLIDPEFLVNDNGGKEQKFYQQKAGAMDDALFRNVSRIEGSLQAVNPNGVIGWTAPPVGPEGKGGMWTVPKGGLLTGITKEAKNKEKAAKFIEFLLSPEGRDLLQNGIEGIHYTKDGDKITYNEEERAKDGFAKNGWSHPLAWGNVIYPLDASYLPQTEPNRDRAIQSVEISSKTQIPNLVPTIGPVELKNSAIVNEIYNQYFLDIINGKIDIDTGIAELSKKWRQQGGDEILKEITDEYNKLKK</sequence>
<dbReference type="AlphaFoldDB" id="A0A2V2YY67"/>
<dbReference type="EMBL" id="QGTQ01000005">
    <property type="protein sequence ID" value="PWW05240.1"/>
    <property type="molecule type" value="Genomic_DNA"/>
</dbReference>
<dbReference type="PROSITE" id="PS51257">
    <property type="entry name" value="PROKAR_LIPOPROTEIN"/>
    <property type="match status" value="1"/>
</dbReference>
<dbReference type="RefSeq" id="WP_110043766.1">
    <property type="nucleotide sequence ID" value="NZ_CP054612.1"/>
</dbReference>
<keyword evidence="8" id="KW-1185">Reference proteome</keyword>
<proteinExistence type="predicted"/>
<keyword evidence="7" id="KW-0762">Sugar transport</keyword>
<evidence type="ECO:0000313" key="8">
    <source>
        <dbReference type="Proteomes" id="UP000246635"/>
    </source>
</evidence>
<accession>A0A2V2YY67</accession>
<evidence type="ECO:0000313" key="7">
    <source>
        <dbReference type="EMBL" id="PWW05240.1"/>
    </source>
</evidence>
<keyword evidence="4" id="KW-0564">Palmitate</keyword>
<evidence type="ECO:0000256" key="3">
    <source>
        <dbReference type="ARBA" id="ARBA00023136"/>
    </source>
</evidence>
<comment type="caution">
    <text evidence="7">The sequence shown here is derived from an EMBL/GenBank/DDBJ whole genome shotgun (WGS) entry which is preliminary data.</text>
</comment>